<evidence type="ECO:0000313" key="2">
    <source>
        <dbReference type="EMBL" id="QKX63365.1"/>
    </source>
</evidence>
<sequence length="721" mass="79541">MNSSSQLRYQASRSVCTSTTRWPRRSNNQFHPKQSAFGASRRIYIDTDPQNPSQSSVSPPDPAEPAVANTSVDPPREESSSSPPAPPESIALFPSSPPTPLESIALRSDVLPVCCPGCGAYSQTIEPADPGYYDVSRRRVKKIWGKAQHAKRAQASAAQNDNKADKEMENEVNTETDAAIEPQDEQPAEIDTVAATEFIQASTLPSQICDRCHDLLYHNKGISAPSPSINSIAAYLDESPHKSNRVYHIVDAADFPMSLISGIYDALELQGPKSKNRRARTEKYKYSKKMTTLSFVITRSDLLAATKEQADSLMQRVRSIIMKVMRFKQEDIRLGSVHMISAHRGWWTTQVKEEIRKHGGGIWVVGKANVGKSNFIESCFPKDSKNIAKITELFERRKEEGKALSGANPVASDAFSDALPDQHILGGDNLLPPAPREELFPTLPVISSLPGTTVSPIRIPFGRGHGEMIDLPGLDRSTLPDFVLDQHKPDLVMTKRINPADPLTILDRQSLLIGGGLIRITPVAPEGITILAACFVPLETHITRTDKAIEIQSGVRKYNTGGGDRGTTIIKPEFLENNNDTIRSAGTFTLSTDVTTSNLPSIIKKKWDDHGIKPDLNALPYRVFSTDILIEGCGWIELTGQIRTKKQTTSANESLDITDLPKVEVFSPLGKHVSARPTLEIWKFIRDKRKADKRKGQYTSGSHRPRRQSISHTKRTLRGGA</sequence>
<dbReference type="OrthoDB" id="1696305at2759"/>
<feature type="compositionally biased region" description="Low complexity" evidence="1">
    <location>
        <begin position="48"/>
        <end position="58"/>
    </location>
</feature>
<dbReference type="PANTHER" id="PTHR46434:SF1">
    <property type="entry name" value="GENETIC INTERACTOR OF PROHIBITINS 3, MITOCHONDRIAL"/>
    <property type="match status" value="1"/>
</dbReference>
<dbReference type="Proteomes" id="UP000509510">
    <property type="component" value="Chromosome VI"/>
</dbReference>
<proteinExistence type="predicted"/>
<evidence type="ECO:0008006" key="4">
    <source>
        <dbReference type="Google" id="ProtNLM"/>
    </source>
</evidence>
<dbReference type="RefSeq" id="XP_035349539.1">
    <property type="nucleotide sequence ID" value="XM_035493646.1"/>
</dbReference>
<dbReference type="Gene3D" id="3.40.50.300">
    <property type="entry name" value="P-loop containing nucleotide triphosphate hydrolases"/>
    <property type="match status" value="1"/>
</dbReference>
<feature type="region of interest" description="Disordered" evidence="1">
    <location>
        <begin position="691"/>
        <end position="721"/>
    </location>
</feature>
<keyword evidence="3" id="KW-1185">Reference proteome</keyword>
<dbReference type="InterPro" id="IPR027417">
    <property type="entry name" value="P-loop_NTPase"/>
</dbReference>
<gene>
    <name evidence="2" type="ORF">TRUGW13939_10535</name>
</gene>
<feature type="region of interest" description="Disordered" evidence="1">
    <location>
        <begin position="1"/>
        <end position="96"/>
    </location>
</feature>
<accession>A0A7H8RCY1</accession>
<reference evidence="3" key="1">
    <citation type="submission" date="2020-06" db="EMBL/GenBank/DDBJ databases">
        <title>A chromosome-scale genome assembly of Talaromyces rugulosus W13939.</title>
        <authorList>
            <person name="Wang B."/>
            <person name="Guo L."/>
            <person name="Ye K."/>
            <person name="Wang L."/>
        </authorList>
    </citation>
    <scope>NUCLEOTIDE SEQUENCE [LARGE SCALE GENOMIC DNA]</scope>
    <source>
        <strain evidence="3">W13939</strain>
    </source>
</reference>
<feature type="compositionally biased region" description="Polar residues" evidence="1">
    <location>
        <begin position="1"/>
        <end position="32"/>
    </location>
</feature>
<dbReference type="SUPFAM" id="SSF52540">
    <property type="entry name" value="P-loop containing nucleoside triphosphate hydrolases"/>
    <property type="match status" value="1"/>
</dbReference>
<feature type="compositionally biased region" description="Basic residues" evidence="1">
    <location>
        <begin position="703"/>
        <end position="721"/>
    </location>
</feature>
<dbReference type="PANTHER" id="PTHR46434">
    <property type="entry name" value="GENETIC INTERACTOR OF PROHIBITINS 3, MITOCHONDRIAL"/>
    <property type="match status" value="1"/>
</dbReference>
<dbReference type="GeneID" id="55998014"/>
<evidence type="ECO:0000313" key="3">
    <source>
        <dbReference type="Proteomes" id="UP000509510"/>
    </source>
</evidence>
<dbReference type="AlphaFoldDB" id="A0A7H8RCY1"/>
<dbReference type="EMBL" id="CP055903">
    <property type="protein sequence ID" value="QKX63365.1"/>
    <property type="molecule type" value="Genomic_DNA"/>
</dbReference>
<dbReference type="InterPro" id="IPR050896">
    <property type="entry name" value="Mito_lipid_metab_GTPase"/>
</dbReference>
<name>A0A7H8RCY1_TALRU</name>
<dbReference type="KEGG" id="trg:TRUGW13939_10535"/>
<dbReference type="GO" id="GO:0005739">
    <property type="term" value="C:mitochondrion"/>
    <property type="evidence" value="ECO:0007669"/>
    <property type="project" value="TreeGrafter"/>
</dbReference>
<evidence type="ECO:0000256" key="1">
    <source>
        <dbReference type="SAM" id="MobiDB-lite"/>
    </source>
</evidence>
<protein>
    <recommendedName>
        <fullName evidence="4">G domain-containing protein</fullName>
    </recommendedName>
</protein>
<organism evidence="2 3">
    <name type="scientific">Talaromyces rugulosus</name>
    <name type="common">Penicillium rugulosum</name>
    <dbReference type="NCBI Taxonomy" id="121627"/>
    <lineage>
        <taxon>Eukaryota</taxon>
        <taxon>Fungi</taxon>
        <taxon>Dikarya</taxon>
        <taxon>Ascomycota</taxon>
        <taxon>Pezizomycotina</taxon>
        <taxon>Eurotiomycetes</taxon>
        <taxon>Eurotiomycetidae</taxon>
        <taxon>Eurotiales</taxon>
        <taxon>Trichocomaceae</taxon>
        <taxon>Talaromyces</taxon>
        <taxon>Talaromyces sect. Islandici</taxon>
    </lineage>
</organism>